<organism evidence="3">
    <name type="scientific">Ixodes ricinus</name>
    <name type="common">Common tick</name>
    <name type="synonym">Acarus ricinus</name>
    <dbReference type="NCBI Taxonomy" id="34613"/>
    <lineage>
        <taxon>Eukaryota</taxon>
        <taxon>Metazoa</taxon>
        <taxon>Ecdysozoa</taxon>
        <taxon>Arthropoda</taxon>
        <taxon>Chelicerata</taxon>
        <taxon>Arachnida</taxon>
        <taxon>Acari</taxon>
        <taxon>Parasitiformes</taxon>
        <taxon>Ixodida</taxon>
        <taxon>Ixodoidea</taxon>
        <taxon>Ixodidae</taxon>
        <taxon>Ixodinae</taxon>
        <taxon>Ixodes</taxon>
    </lineage>
</organism>
<reference evidence="3" key="1">
    <citation type="journal article" date="2015" name="PLoS Negl. Trop. Dis.">
        <title>Deep Sequencing Analysis of the Ixodes ricinus Haemocytome.</title>
        <authorList>
            <person name="Kotsyfakis M."/>
            <person name="Kopacek P."/>
            <person name="Franta Z."/>
            <person name="Pedra J.H."/>
            <person name="Ribeiro J.M."/>
        </authorList>
    </citation>
    <scope>NUCLEOTIDE SEQUENCE</scope>
</reference>
<feature type="domain" description="SCP" evidence="2">
    <location>
        <begin position="40"/>
        <end position="86"/>
    </location>
</feature>
<keyword evidence="1" id="KW-0732">Signal</keyword>
<dbReference type="InterPro" id="IPR014044">
    <property type="entry name" value="CAP_dom"/>
</dbReference>
<sequence length="138" mass="16640">MDGTLISLIFLVIAQAIPQAKTQRQQRQKVDPEFRWYMLEWHNYYRGQRATSALRYNYNLEAWAQQWAERLAQYDVIEHRPPQPDPYNRMGENIYWMTLTDLSFVPSAPPGLTNRMLITLEEEWKVDFRDDFIEVIRK</sequence>
<evidence type="ECO:0000259" key="2">
    <source>
        <dbReference type="Pfam" id="PF00188"/>
    </source>
</evidence>
<accession>A0A090XC73</accession>
<evidence type="ECO:0000313" key="3">
    <source>
        <dbReference type="EMBL" id="JAC94587.1"/>
    </source>
</evidence>
<feature type="chain" id="PRO_5001867079" evidence="1">
    <location>
        <begin position="23"/>
        <end position="138"/>
    </location>
</feature>
<dbReference type="Pfam" id="PF00188">
    <property type="entry name" value="CAP"/>
    <property type="match status" value="1"/>
</dbReference>
<protein>
    <submittedName>
        <fullName evidence="3">Putative antigen 5/scp domain-containing protein</fullName>
    </submittedName>
</protein>
<dbReference type="AlphaFoldDB" id="A0A090XC73"/>
<dbReference type="InterPro" id="IPR035940">
    <property type="entry name" value="CAP_sf"/>
</dbReference>
<dbReference type="Gene3D" id="3.40.33.10">
    <property type="entry name" value="CAP"/>
    <property type="match status" value="1"/>
</dbReference>
<dbReference type="EMBL" id="GBIH01000123">
    <property type="protein sequence ID" value="JAC94587.1"/>
    <property type="molecule type" value="mRNA"/>
</dbReference>
<evidence type="ECO:0000256" key="1">
    <source>
        <dbReference type="SAM" id="SignalP"/>
    </source>
</evidence>
<feature type="signal peptide" evidence="1">
    <location>
        <begin position="1"/>
        <end position="22"/>
    </location>
</feature>
<name>A0A090XC73_IXORI</name>
<dbReference type="SUPFAM" id="SSF55797">
    <property type="entry name" value="PR-1-like"/>
    <property type="match status" value="1"/>
</dbReference>
<proteinExistence type="evidence at transcript level"/>